<keyword evidence="6" id="KW-0411">Iron-sulfur</keyword>
<dbReference type="GO" id="GO:0046872">
    <property type="term" value="F:metal ion binding"/>
    <property type="evidence" value="ECO:0007669"/>
    <property type="project" value="UniProtKB-KW"/>
</dbReference>
<evidence type="ECO:0000256" key="8">
    <source>
        <dbReference type="ARBA" id="ARBA00046314"/>
    </source>
</evidence>
<evidence type="ECO:0000256" key="5">
    <source>
        <dbReference type="ARBA" id="ARBA00023004"/>
    </source>
</evidence>
<dbReference type="GO" id="GO:0051745">
    <property type="term" value="F:4-hydroxy-3-methylbut-2-enyl diphosphate reductase activity"/>
    <property type="evidence" value="ECO:0007669"/>
    <property type="project" value="UniProtKB-EC"/>
</dbReference>
<dbReference type="GO" id="GO:0051539">
    <property type="term" value="F:4 iron, 4 sulfur cluster binding"/>
    <property type="evidence" value="ECO:0007669"/>
    <property type="project" value="UniProtKB-KW"/>
</dbReference>
<comment type="cofactor">
    <cofactor evidence="1">
        <name>[4Fe-4S] cluster</name>
        <dbReference type="ChEBI" id="CHEBI:49883"/>
    </cofactor>
</comment>
<comment type="pathway">
    <text evidence="8">Isoprenoid biosynthesis; dimethylallyl diphosphate biosynthesis; dimethylallyl diphosphate from (2E)-4-hydroxy-3-methylbutenyl diphosphate: step 1/1.</text>
</comment>
<evidence type="ECO:0000256" key="10">
    <source>
        <dbReference type="ARBA" id="ARBA00047177"/>
    </source>
</evidence>
<name>A0A426XAS5_ENSVE</name>
<dbReference type="PANTHER" id="PTHR31619">
    <property type="entry name" value="4-HYDROXY-3-METHYLBUT-2-ENYL DIPHOSPHATE REDUCTASE, CHLOROPLASTIC"/>
    <property type="match status" value="1"/>
</dbReference>
<protein>
    <recommendedName>
        <fullName evidence="10">4-hydroxy-3-methylbut-2-enyl diphosphate reductase</fullName>
        <ecNumber evidence="10">1.17.7.4</ecNumber>
    </recommendedName>
</protein>
<dbReference type="EMBL" id="AMZH03023419">
    <property type="protein sequence ID" value="RRT36562.1"/>
    <property type="molecule type" value="Genomic_DNA"/>
</dbReference>
<keyword evidence="3" id="KW-0479">Metal-binding</keyword>
<dbReference type="EC" id="1.17.7.4" evidence="10"/>
<comment type="similarity">
    <text evidence="9">Belongs to the IspH family.</text>
</comment>
<dbReference type="Proteomes" id="UP000287651">
    <property type="component" value="Unassembled WGS sequence"/>
</dbReference>
<dbReference type="InterPro" id="IPR003451">
    <property type="entry name" value="LytB/IspH"/>
</dbReference>
<dbReference type="PANTHER" id="PTHR31619:SF5">
    <property type="entry name" value="4-HYDROXY-3-METHYLBUT-2-ENYL DIPHOSPHATE REDUCTASE, CHLOROPLASTIC"/>
    <property type="match status" value="1"/>
</dbReference>
<reference evidence="11 12" key="1">
    <citation type="journal article" date="2014" name="Agronomy (Basel)">
        <title>A Draft Genome Sequence for Ensete ventricosum, the Drought-Tolerant Tree Against Hunger.</title>
        <authorList>
            <person name="Harrison J."/>
            <person name="Moore K.A."/>
            <person name="Paszkiewicz K."/>
            <person name="Jones T."/>
            <person name="Grant M."/>
            <person name="Ambacheew D."/>
            <person name="Muzemil S."/>
            <person name="Studholme D.J."/>
        </authorList>
    </citation>
    <scope>NUCLEOTIDE SEQUENCE [LARGE SCALE GENOMIC DNA]</scope>
</reference>
<accession>A0A426XAS5</accession>
<sequence length="210" mass="24326">MAIPMHLAGFFPGLVVSSGVRATVGPRPSLAIRCGGGEGDALEADFDKKTFRHNLTRSENYNRRGFGHKKETLELMNQQYTSKMRFCWNANWRDVIKTLKENNNEYTWGDVTVKLAEAYGFCWGVERAVQIGYEARKQFPEERIWITNEIIHNPMVNKVWDDKSENLVPRFELEYGILLSFSVDIVYLEEFLMLYINLLVFSTGPSIWKE</sequence>
<dbReference type="AlphaFoldDB" id="A0A426XAS5"/>
<dbReference type="GO" id="GO:0050992">
    <property type="term" value="P:dimethylallyl diphosphate biosynthetic process"/>
    <property type="evidence" value="ECO:0007669"/>
    <property type="project" value="InterPro"/>
</dbReference>
<evidence type="ECO:0000313" key="11">
    <source>
        <dbReference type="EMBL" id="RRT36562.1"/>
    </source>
</evidence>
<keyword evidence="4" id="KW-0560">Oxidoreductase</keyword>
<evidence type="ECO:0000256" key="3">
    <source>
        <dbReference type="ARBA" id="ARBA00022723"/>
    </source>
</evidence>
<keyword evidence="5" id="KW-0408">Iron</keyword>
<keyword evidence="2" id="KW-0004">4Fe-4S</keyword>
<organism evidence="11 12">
    <name type="scientific">Ensete ventricosum</name>
    <name type="common">Abyssinian banana</name>
    <name type="synonym">Musa ensete</name>
    <dbReference type="NCBI Taxonomy" id="4639"/>
    <lineage>
        <taxon>Eukaryota</taxon>
        <taxon>Viridiplantae</taxon>
        <taxon>Streptophyta</taxon>
        <taxon>Embryophyta</taxon>
        <taxon>Tracheophyta</taxon>
        <taxon>Spermatophyta</taxon>
        <taxon>Magnoliopsida</taxon>
        <taxon>Liliopsida</taxon>
        <taxon>Zingiberales</taxon>
        <taxon>Musaceae</taxon>
        <taxon>Ensete</taxon>
    </lineage>
</organism>
<evidence type="ECO:0000256" key="6">
    <source>
        <dbReference type="ARBA" id="ARBA00023014"/>
    </source>
</evidence>
<dbReference type="GO" id="GO:0019288">
    <property type="term" value="P:isopentenyl diphosphate biosynthetic process, methylerythritol 4-phosphate pathway"/>
    <property type="evidence" value="ECO:0007669"/>
    <property type="project" value="InterPro"/>
</dbReference>
<evidence type="ECO:0000256" key="2">
    <source>
        <dbReference type="ARBA" id="ARBA00022485"/>
    </source>
</evidence>
<evidence type="ECO:0000256" key="1">
    <source>
        <dbReference type="ARBA" id="ARBA00001966"/>
    </source>
</evidence>
<evidence type="ECO:0000256" key="4">
    <source>
        <dbReference type="ARBA" id="ARBA00023002"/>
    </source>
</evidence>
<evidence type="ECO:0000256" key="9">
    <source>
        <dbReference type="ARBA" id="ARBA00046335"/>
    </source>
</evidence>
<evidence type="ECO:0000313" key="12">
    <source>
        <dbReference type="Proteomes" id="UP000287651"/>
    </source>
</evidence>
<evidence type="ECO:0000256" key="7">
    <source>
        <dbReference type="ARBA" id="ARBA00046313"/>
    </source>
</evidence>
<dbReference type="Gene3D" id="3.40.50.11270">
    <property type="match status" value="1"/>
</dbReference>
<proteinExistence type="inferred from homology"/>
<comment type="pathway">
    <text evidence="7">Isoprenoid biosynthesis; isopentenyl diphosphate biosynthesis via DXP pathway; isopentenyl diphosphate from 1-deoxy-D-xylulose 5-phosphate: step 6/6.</text>
</comment>
<comment type="caution">
    <text evidence="11">The sequence shown here is derived from an EMBL/GenBank/DDBJ whole genome shotgun (WGS) entry which is preliminary data.</text>
</comment>
<dbReference type="Pfam" id="PF02401">
    <property type="entry name" value="LYTB"/>
    <property type="match status" value="1"/>
</dbReference>
<gene>
    <name evidence="11" type="ORF">B296_00049578</name>
</gene>